<evidence type="ECO:0000256" key="1">
    <source>
        <dbReference type="ARBA" id="ARBA00022741"/>
    </source>
</evidence>
<organism evidence="7 8">
    <name type="scientific">Allorhodopirellula heiligendammensis</name>
    <dbReference type="NCBI Taxonomy" id="2714739"/>
    <lineage>
        <taxon>Bacteria</taxon>
        <taxon>Pseudomonadati</taxon>
        <taxon>Planctomycetota</taxon>
        <taxon>Planctomycetia</taxon>
        <taxon>Pirellulales</taxon>
        <taxon>Pirellulaceae</taxon>
        <taxon>Allorhodopirellula</taxon>
    </lineage>
</organism>
<keyword evidence="2" id="KW-0067">ATP-binding</keyword>
<dbReference type="GO" id="GO:0003677">
    <property type="term" value="F:DNA binding"/>
    <property type="evidence" value="ECO:0007669"/>
    <property type="project" value="UniProtKB-KW"/>
</dbReference>
<evidence type="ECO:0000256" key="4">
    <source>
        <dbReference type="ARBA" id="ARBA00023125"/>
    </source>
</evidence>
<dbReference type="GO" id="GO:0000160">
    <property type="term" value="P:phosphorelay signal transduction system"/>
    <property type="evidence" value="ECO:0007669"/>
    <property type="project" value="UniProtKB-KW"/>
</dbReference>
<dbReference type="CDD" id="cd00009">
    <property type="entry name" value="AAA"/>
    <property type="match status" value="1"/>
</dbReference>
<dbReference type="AlphaFoldDB" id="A0A5C6C2I1"/>
<reference evidence="7 8" key="1">
    <citation type="journal article" date="2020" name="Antonie Van Leeuwenhoek">
        <title>Rhodopirellula heiligendammensis sp. nov., Rhodopirellula pilleata sp. nov., and Rhodopirellula solitaria sp. nov. isolated from natural or artificial marine surfaces in Northern Germany and California, USA, and emended description of the genus Rhodopirellula.</title>
        <authorList>
            <person name="Kallscheuer N."/>
            <person name="Wiegand S."/>
            <person name="Jogler M."/>
            <person name="Boedeker C."/>
            <person name="Peeters S.H."/>
            <person name="Rast P."/>
            <person name="Heuer A."/>
            <person name="Jetten M.S.M."/>
            <person name="Rohde M."/>
            <person name="Jogler C."/>
        </authorList>
    </citation>
    <scope>NUCLEOTIDE SEQUENCE [LARGE SCALE GENOMIC DNA]</scope>
    <source>
        <strain evidence="7 8">Poly21</strain>
    </source>
</reference>
<keyword evidence="4" id="KW-0238">DNA-binding</keyword>
<dbReference type="SMART" id="SM00382">
    <property type="entry name" value="AAA"/>
    <property type="match status" value="1"/>
</dbReference>
<dbReference type="Proteomes" id="UP000319908">
    <property type="component" value="Unassembled WGS sequence"/>
</dbReference>
<dbReference type="SUPFAM" id="SSF52540">
    <property type="entry name" value="P-loop containing nucleoside triphosphate hydrolases"/>
    <property type="match status" value="1"/>
</dbReference>
<dbReference type="GO" id="GO:0006355">
    <property type="term" value="P:regulation of DNA-templated transcription"/>
    <property type="evidence" value="ECO:0007669"/>
    <property type="project" value="InterPro"/>
</dbReference>
<evidence type="ECO:0000313" key="7">
    <source>
        <dbReference type="EMBL" id="TWU18295.1"/>
    </source>
</evidence>
<evidence type="ECO:0000313" key="8">
    <source>
        <dbReference type="Proteomes" id="UP000319908"/>
    </source>
</evidence>
<sequence>MASCTNHRFILASRIAYPDTLIPLNEDAAETSRMARTSAIVPDQPGEDQVEDASTDLLIGDCAAMQEAYRSVGRVARQNVTALILGESGTGKEVIARAIYQYSERASGRFLAINCAAIPETLLESELFAHEKGSFTGADRKKVGKFELCNDGTLFLDEIGDTTPLMQTKILRVLQDQSFERVGGTEIIHTNARIIAATNRDLEQAIELKEFRSDLFYRLVLSSQCLRNRASATAPSW</sequence>
<dbReference type="RefSeq" id="WP_302117266.1">
    <property type="nucleotide sequence ID" value="NZ_SJPU01000001.1"/>
</dbReference>
<dbReference type="InterPro" id="IPR002078">
    <property type="entry name" value="Sigma_54_int"/>
</dbReference>
<feature type="domain" description="Sigma-54 factor interaction" evidence="6">
    <location>
        <begin position="58"/>
        <end position="219"/>
    </location>
</feature>
<keyword evidence="8" id="KW-1185">Reference proteome</keyword>
<keyword evidence="1" id="KW-0547">Nucleotide-binding</keyword>
<evidence type="ECO:0000259" key="6">
    <source>
        <dbReference type="PROSITE" id="PS50045"/>
    </source>
</evidence>
<dbReference type="GO" id="GO:0005524">
    <property type="term" value="F:ATP binding"/>
    <property type="evidence" value="ECO:0007669"/>
    <property type="project" value="UniProtKB-KW"/>
</dbReference>
<dbReference type="PROSITE" id="PS50045">
    <property type="entry name" value="SIGMA54_INTERACT_4"/>
    <property type="match status" value="1"/>
</dbReference>
<proteinExistence type="predicted"/>
<gene>
    <name evidence="7" type="primary">nifA</name>
    <name evidence="7" type="ORF">Poly21_04570</name>
</gene>
<dbReference type="Pfam" id="PF00158">
    <property type="entry name" value="Sigma54_activat"/>
    <property type="match status" value="1"/>
</dbReference>
<evidence type="ECO:0000256" key="2">
    <source>
        <dbReference type="ARBA" id="ARBA00022840"/>
    </source>
</evidence>
<name>A0A5C6C2I1_9BACT</name>
<dbReference type="PANTHER" id="PTHR32071:SF95">
    <property type="entry name" value="DNA-BINDING TRANSCRIPTIONAL REGULATOR NTRC"/>
    <property type="match status" value="1"/>
</dbReference>
<dbReference type="EMBL" id="SJPU01000001">
    <property type="protein sequence ID" value="TWU18295.1"/>
    <property type="molecule type" value="Genomic_DNA"/>
</dbReference>
<evidence type="ECO:0000256" key="5">
    <source>
        <dbReference type="ARBA" id="ARBA00023159"/>
    </source>
</evidence>
<dbReference type="InterPro" id="IPR027417">
    <property type="entry name" value="P-loop_NTPase"/>
</dbReference>
<keyword evidence="5" id="KW-0010">Activator</keyword>
<keyword evidence="3" id="KW-0902">Two-component regulatory system</keyword>
<dbReference type="InterPro" id="IPR003593">
    <property type="entry name" value="AAA+_ATPase"/>
</dbReference>
<comment type="caution">
    <text evidence="7">The sequence shown here is derived from an EMBL/GenBank/DDBJ whole genome shotgun (WGS) entry which is preliminary data.</text>
</comment>
<protein>
    <submittedName>
        <fullName evidence="7">Nif-specific regulatory protein</fullName>
    </submittedName>
</protein>
<dbReference type="FunFam" id="3.40.50.300:FF:000006">
    <property type="entry name" value="DNA-binding transcriptional regulator NtrC"/>
    <property type="match status" value="1"/>
</dbReference>
<dbReference type="Gene3D" id="3.40.50.300">
    <property type="entry name" value="P-loop containing nucleotide triphosphate hydrolases"/>
    <property type="match status" value="1"/>
</dbReference>
<evidence type="ECO:0000256" key="3">
    <source>
        <dbReference type="ARBA" id="ARBA00023012"/>
    </source>
</evidence>
<accession>A0A5C6C2I1</accession>
<dbReference type="PANTHER" id="PTHR32071">
    <property type="entry name" value="TRANSCRIPTIONAL REGULATORY PROTEIN"/>
    <property type="match status" value="1"/>
</dbReference>